<reference evidence="3" key="1">
    <citation type="journal article" date="2019" name="Int. J. Syst. Evol. Microbiol.">
        <title>The Global Catalogue of Microorganisms (GCM) 10K type strain sequencing project: providing services to taxonomists for standard genome sequencing and annotation.</title>
        <authorList>
            <consortium name="The Broad Institute Genomics Platform"/>
            <consortium name="The Broad Institute Genome Sequencing Center for Infectious Disease"/>
            <person name="Wu L."/>
            <person name="Ma J."/>
        </authorList>
    </citation>
    <scope>NUCLEOTIDE SEQUENCE [LARGE SCALE GENOMIC DNA]</scope>
    <source>
        <strain evidence="3">IBRC 10765</strain>
    </source>
</reference>
<keyword evidence="1" id="KW-0732">Signal</keyword>
<feature type="chain" id="PRO_5046005843" evidence="1">
    <location>
        <begin position="38"/>
        <end position="488"/>
    </location>
</feature>
<feature type="signal peptide" evidence="1">
    <location>
        <begin position="1"/>
        <end position="37"/>
    </location>
</feature>
<dbReference type="PANTHER" id="PTHR43737">
    <property type="entry name" value="BLL7424 PROTEIN"/>
    <property type="match status" value="1"/>
</dbReference>
<dbReference type="Proteomes" id="UP001595617">
    <property type="component" value="Unassembled WGS sequence"/>
</dbReference>
<proteinExistence type="predicted"/>
<organism evidence="2 3">
    <name type="scientific">Saccharospirillum mangrovi</name>
    <dbReference type="NCBI Taxonomy" id="2161747"/>
    <lineage>
        <taxon>Bacteria</taxon>
        <taxon>Pseudomonadati</taxon>
        <taxon>Pseudomonadota</taxon>
        <taxon>Gammaproteobacteria</taxon>
        <taxon>Oceanospirillales</taxon>
        <taxon>Saccharospirillaceae</taxon>
        <taxon>Saccharospirillum</taxon>
    </lineage>
</organism>
<comment type="caution">
    <text evidence="2">The sequence shown here is derived from an EMBL/GenBank/DDBJ whole genome shotgun (WGS) entry which is preliminary data.</text>
</comment>
<dbReference type="EMBL" id="JBHRYR010000004">
    <property type="protein sequence ID" value="MFC3853964.1"/>
    <property type="molecule type" value="Genomic_DNA"/>
</dbReference>
<dbReference type="InterPro" id="IPR010869">
    <property type="entry name" value="DUF1501"/>
</dbReference>
<dbReference type="RefSeq" id="WP_380697771.1">
    <property type="nucleotide sequence ID" value="NZ_JBHRYR010000004.1"/>
</dbReference>
<accession>A0ABV7ZZG3</accession>
<evidence type="ECO:0000313" key="2">
    <source>
        <dbReference type="EMBL" id="MFC3853964.1"/>
    </source>
</evidence>
<dbReference type="Pfam" id="PF07394">
    <property type="entry name" value="DUF1501"/>
    <property type="match status" value="1"/>
</dbReference>
<evidence type="ECO:0000313" key="3">
    <source>
        <dbReference type="Proteomes" id="UP001595617"/>
    </source>
</evidence>
<dbReference type="PANTHER" id="PTHR43737:SF1">
    <property type="entry name" value="DUF1501 DOMAIN-CONTAINING PROTEIN"/>
    <property type="match status" value="1"/>
</dbReference>
<evidence type="ECO:0000256" key="1">
    <source>
        <dbReference type="SAM" id="SignalP"/>
    </source>
</evidence>
<keyword evidence="3" id="KW-1185">Reference proteome</keyword>
<gene>
    <name evidence="2" type="ORF">ACFOOG_14055</name>
</gene>
<protein>
    <submittedName>
        <fullName evidence="2">DUF1501 domain-containing protein</fullName>
    </submittedName>
</protein>
<name>A0ABV7ZZG3_9GAMM</name>
<sequence length="488" mass="53813">MNRRDFLKTSFSSALGSRLALGSLGATSALLSSRAFATPLAQRSVVQLTLDGGPDFRHLFVPHPDNTAYETAFWQHNHRAHIARGDADPNGNYSTLRARYSDVEVDGQLFRVFSEAGWLIDQLSSNTGVGVAVICNVVGSASRDHVHSLLAMDYGRHDALADEYGRSGWGGRLADALNGRVISLTRTPRNLCYMPESTGSNERSPTDNPLTILDARTAGLFDHRSIAIGEDELTWIPAGESKHEFHWNAHMSRAMSSYYQGLGQRATVNHRIERVIDHERTLRRVGEDLADALNGQAVLETPADTWLNNGDFARQMRTLHDMLNYGSTALDLRVASIDMGGWDSHDGQKAMIEKNFIDLFGHNKGLHTLFDQLDSTAKQNTLLVINGEFGRQIKSNFDFGTDHGRGNTMLVIGQGVRTGVYGEMFPSDEIERMATEPSPEIIGRTTIEHLHKAIADWATQSNSGLNVVNRSLDGLALESDLGLDQLFL</sequence>